<accession>A0A914SJR1</accession>
<sequence>MQVKNFAMIKTHALFGVSNAVLCGTRPLVNRLRMHIASSTHMFYLSSADVDNVIRHSGIYLLGFFC</sequence>
<name>A0A914SJR1_PAREQ</name>
<reference evidence="2" key="1">
    <citation type="submission" date="2022-11" db="UniProtKB">
        <authorList>
            <consortium name="WormBaseParasite"/>
        </authorList>
    </citation>
    <scope>IDENTIFICATION</scope>
</reference>
<organism evidence="1 2">
    <name type="scientific">Parascaris equorum</name>
    <name type="common">Equine roundworm</name>
    <dbReference type="NCBI Taxonomy" id="6256"/>
    <lineage>
        <taxon>Eukaryota</taxon>
        <taxon>Metazoa</taxon>
        <taxon>Ecdysozoa</taxon>
        <taxon>Nematoda</taxon>
        <taxon>Chromadorea</taxon>
        <taxon>Rhabditida</taxon>
        <taxon>Spirurina</taxon>
        <taxon>Ascaridomorpha</taxon>
        <taxon>Ascaridoidea</taxon>
        <taxon>Ascarididae</taxon>
        <taxon>Parascaris</taxon>
    </lineage>
</organism>
<proteinExistence type="predicted"/>
<keyword evidence="1" id="KW-1185">Reference proteome</keyword>
<protein>
    <submittedName>
        <fullName evidence="2">Uncharacterized protein</fullName>
    </submittedName>
</protein>
<evidence type="ECO:0000313" key="1">
    <source>
        <dbReference type="Proteomes" id="UP000887564"/>
    </source>
</evidence>
<dbReference type="AlphaFoldDB" id="A0A914SJR1"/>
<dbReference type="Proteomes" id="UP000887564">
    <property type="component" value="Unplaced"/>
</dbReference>
<dbReference type="WBParaSite" id="PEQ_0001419601-mRNA-1">
    <property type="protein sequence ID" value="PEQ_0001419601-mRNA-1"/>
    <property type="gene ID" value="PEQ_0001419601"/>
</dbReference>
<evidence type="ECO:0000313" key="2">
    <source>
        <dbReference type="WBParaSite" id="PEQ_0001419601-mRNA-1"/>
    </source>
</evidence>